<sequence>MDGAHGIGVQLIPQYPVVNQSVTLSVTGFIPFPNSMTPEPRYFRQASQFPNGSLQISSLVPTDQGNFALVMLTAEGSANVFIYLPVYEPVTKPVIISSSSQVLVNDDNGLPSGVDISPDNKTAIFHKINQWDAGQYQCEAENP</sequence>
<gene>
    <name evidence="5" type="ORF">XENTR_v90025860mg</name>
    <name evidence="4" type="ORF">XENTR_v90026973mg</name>
</gene>
<organism evidence="5">
    <name type="scientific">Xenopus tropicalis</name>
    <name type="common">Western clawed frog</name>
    <name type="synonym">Silurana tropicalis</name>
    <dbReference type="NCBI Taxonomy" id="8364"/>
    <lineage>
        <taxon>Eukaryota</taxon>
        <taxon>Metazoa</taxon>
        <taxon>Chordata</taxon>
        <taxon>Craniata</taxon>
        <taxon>Vertebrata</taxon>
        <taxon>Euteleostomi</taxon>
        <taxon>Amphibia</taxon>
        <taxon>Batrachia</taxon>
        <taxon>Anura</taxon>
        <taxon>Pipoidea</taxon>
        <taxon>Pipidae</taxon>
        <taxon>Xenopodinae</taxon>
        <taxon>Xenopus</taxon>
        <taxon>Silurana</taxon>
    </lineage>
</organism>
<dbReference type="PANTHER" id="PTHR44427:SF1">
    <property type="entry name" value="CARCINOEMBRYONIC ANTIGEN-RELATED CELL ADHESION MOLECULE 1"/>
    <property type="match status" value="1"/>
</dbReference>
<dbReference type="PANTHER" id="PTHR44427">
    <property type="entry name" value="CARCINOEMBRYONIC ANTIGEN-RELATED CELL ADHESION MOLECULE 19"/>
    <property type="match status" value="1"/>
</dbReference>
<reference evidence="5" key="2">
    <citation type="journal article" date="2010" name="Science">
        <title>The genome of the Western clawed frog Xenopus tropicalis.</title>
        <authorList>
            <person name="Hellsten U."/>
            <person name="Harland R.M."/>
            <person name="Gilchrist M.J."/>
            <person name="Hendrix D."/>
            <person name="Jurka J."/>
            <person name="Kapitonov V."/>
            <person name="Ovcharenko I."/>
            <person name="Putnam N.H."/>
            <person name="Shu S."/>
            <person name="Taher L."/>
            <person name="Blitz I.L."/>
            <person name="Blumberg B."/>
            <person name="Dichmann D.S."/>
            <person name="Dubchak I."/>
            <person name="Amaya E."/>
            <person name="Detter J.C."/>
            <person name="Fletcher R."/>
            <person name="Gerhard D.S."/>
            <person name="Goodstein D."/>
            <person name="Graves T."/>
            <person name="Grigoriev I.V."/>
            <person name="Grimwood J."/>
            <person name="Kawashima T."/>
            <person name="Lindquist E."/>
            <person name="Lucas S.M."/>
            <person name="Mead P.E."/>
            <person name="Mitros T."/>
            <person name="Ogino H."/>
            <person name="Ohta Y."/>
            <person name="Poliakov A.V."/>
            <person name="Pollet N."/>
            <person name="Robert J."/>
            <person name="Salamov A."/>
            <person name="Sater A.K."/>
            <person name="Schmutz J."/>
            <person name="Terry A."/>
            <person name="Vize P.D."/>
            <person name="Warren W.C."/>
            <person name="Wells D."/>
            <person name="Wills A."/>
            <person name="Wilson R.K."/>
            <person name="Zimmerman L.B."/>
            <person name="Zorn A.M."/>
            <person name="Grainger R."/>
            <person name="Grammer T."/>
            <person name="Khokha M.K."/>
            <person name="Richardson P.M."/>
            <person name="Rokhsar D.S."/>
        </authorList>
    </citation>
    <scope>NUCLEOTIDE SEQUENCE [LARGE SCALE GENOMIC DNA]</scope>
    <source>
        <strain evidence="5">Nigerian</strain>
    </source>
</reference>
<reference evidence="5" key="3">
    <citation type="submission" date="2016-05" db="EMBL/GenBank/DDBJ databases">
        <title>WGS assembly of Xenopus tropicalis.</title>
        <authorList>
            <person name="Sessions A."/>
            <person name="Jenkins J."/>
            <person name="Mitros T."/>
            <person name="Lyons J.T."/>
            <person name="Dichmann D.S."/>
            <person name="Robert J."/>
            <person name="Harland R.M."/>
            <person name="Rokhsar D.S."/>
        </authorList>
    </citation>
    <scope>NUCLEOTIDE SEQUENCE</scope>
    <source>
        <strain evidence="5">Nigerian</strain>
    </source>
</reference>
<dbReference type="AlphaFoldDB" id="A0A1B8Y5S0"/>
<dbReference type="InterPro" id="IPR036179">
    <property type="entry name" value="Ig-like_dom_sf"/>
</dbReference>
<dbReference type="EMBL" id="KV460427">
    <property type="protein sequence ID" value="OCA18296.1"/>
    <property type="molecule type" value="Genomic_DNA"/>
</dbReference>
<protein>
    <recommendedName>
        <fullName evidence="6">Ig-like domain-containing protein</fullName>
    </recommendedName>
</protein>
<dbReference type="InterPro" id="IPR013783">
    <property type="entry name" value="Ig-like_fold"/>
</dbReference>
<keyword evidence="3" id="KW-0393">Immunoglobulin domain</keyword>
<evidence type="ECO:0000256" key="3">
    <source>
        <dbReference type="ARBA" id="ARBA00023319"/>
    </source>
</evidence>
<evidence type="ECO:0000256" key="2">
    <source>
        <dbReference type="ARBA" id="ARBA00023180"/>
    </source>
</evidence>
<dbReference type="EMBL" id="KV460487">
    <property type="protein sequence ID" value="OCA17580.1"/>
    <property type="molecule type" value="Genomic_DNA"/>
</dbReference>
<evidence type="ECO:0000313" key="4">
    <source>
        <dbReference type="EMBL" id="OCA17580.1"/>
    </source>
</evidence>
<dbReference type="InterPro" id="IPR050831">
    <property type="entry name" value="CEA_cell_adhesion"/>
</dbReference>
<evidence type="ECO:0000313" key="5">
    <source>
        <dbReference type="EMBL" id="OCA18296.1"/>
    </source>
</evidence>
<evidence type="ECO:0000256" key="1">
    <source>
        <dbReference type="ARBA" id="ARBA00022729"/>
    </source>
</evidence>
<dbReference type="Gene3D" id="2.60.40.10">
    <property type="entry name" value="Immunoglobulins"/>
    <property type="match status" value="1"/>
</dbReference>
<keyword evidence="2" id="KW-0325">Glycoprotein</keyword>
<reference evidence="5" key="1">
    <citation type="submission" date="2009-11" db="EMBL/GenBank/DDBJ databases">
        <authorList>
            <consortium name="US DOE Joint Genome Institute (JGI-PGF)"/>
            <person name="Ottilar R."/>
            <person name="Schmutz J."/>
            <person name="Salamov A."/>
            <person name="Cheng J.F."/>
            <person name="Lucas S."/>
            <person name="Pitluck S."/>
            <person name="Gundlach H."/>
            <person name="Guo Y."/>
            <person name="Haberer G."/>
            <person name="Nasrallah J."/>
            <person name="Mayer K.F.X."/>
            <person name="van de Peer Y."/>
            <person name="Weigel D."/>
            <person name="Grigoriev I.V."/>
        </authorList>
    </citation>
    <scope>NUCLEOTIDE SEQUENCE</scope>
    <source>
        <strain evidence="5">Nigerian</strain>
    </source>
</reference>
<name>A0A1B8Y5S0_XENTR</name>
<evidence type="ECO:0008006" key="6">
    <source>
        <dbReference type="Google" id="ProtNLM"/>
    </source>
</evidence>
<keyword evidence="1" id="KW-0732">Signal</keyword>
<proteinExistence type="predicted"/>
<dbReference type="SUPFAM" id="SSF48726">
    <property type="entry name" value="Immunoglobulin"/>
    <property type="match status" value="1"/>
</dbReference>
<accession>A0A1B8Y5S0</accession>